<name>A0A150WHE7_BDEBC</name>
<dbReference type="Proteomes" id="UP000075320">
    <property type="component" value="Unassembled WGS sequence"/>
</dbReference>
<protein>
    <submittedName>
        <fullName evidence="1">Uncharacterized protein</fullName>
    </submittedName>
</protein>
<dbReference type="OrthoDB" id="5499068at2"/>
<dbReference type="EMBL" id="LUKE01000005">
    <property type="protein sequence ID" value="KYG62505.1"/>
    <property type="molecule type" value="Genomic_DNA"/>
</dbReference>
<accession>A0A150WHE7</accession>
<reference evidence="1 2" key="1">
    <citation type="submission" date="2016-03" db="EMBL/GenBank/DDBJ databases">
        <authorList>
            <person name="Ploux O."/>
        </authorList>
    </citation>
    <scope>NUCLEOTIDE SEQUENCE [LARGE SCALE GENOMIC DNA]</scope>
    <source>
        <strain evidence="1 2">R0</strain>
    </source>
</reference>
<comment type="caution">
    <text evidence="1">The sequence shown here is derived from an EMBL/GenBank/DDBJ whole genome shotgun (WGS) entry which is preliminary data.</text>
</comment>
<evidence type="ECO:0000313" key="2">
    <source>
        <dbReference type="Proteomes" id="UP000075320"/>
    </source>
</evidence>
<evidence type="ECO:0000313" key="1">
    <source>
        <dbReference type="EMBL" id="KYG62505.1"/>
    </source>
</evidence>
<dbReference type="AlphaFoldDB" id="A0A150WHE7"/>
<sequence>MNPLLSKASWMENDDIRPYVFVRPENQIAHPGSAHRLNWFNKSPVMKDPLDIPELAFADRIYSLEARAFGPSNMAMPRWVFYDCAVMPGFVAGFAARPSALTPAMREVLDPKKFPAINSPVQSSKVLKEVTSLDDMDWVPLSLFIIIPTMHKGEWVAHNLTSINSLLPEGQGLYGLGFLSKAFGLWYANVEQCSGMTQWGSPALRLHSNFGHMEIIGAYAPVHSHATTVTYRVQVNTQVWEKFFTKEEDYAFLENYGPTGRFIDPKDEQSMLDFQKRIEREEGPFYLSAREIAQKKLDEKLMIYSLKQQY</sequence>
<keyword evidence="2" id="KW-1185">Reference proteome</keyword>
<proteinExistence type="predicted"/>
<gene>
    <name evidence="1" type="ORF">AZI86_16830</name>
</gene>
<dbReference type="RefSeq" id="WP_061836466.1">
    <property type="nucleotide sequence ID" value="NZ_LUKE01000005.1"/>
</dbReference>
<organism evidence="1 2">
    <name type="scientific">Bdellovibrio bacteriovorus</name>
    <dbReference type="NCBI Taxonomy" id="959"/>
    <lineage>
        <taxon>Bacteria</taxon>
        <taxon>Pseudomonadati</taxon>
        <taxon>Bdellovibrionota</taxon>
        <taxon>Bdellovibrionia</taxon>
        <taxon>Bdellovibrionales</taxon>
        <taxon>Pseudobdellovibrionaceae</taxon>
        <taxon>Bdellovibrio</taxon>
    </lineage>
</organism>